<dbReference type="GO" id="GO:0005634">
    <property type="term" value="C:nucleus"/>
    <property type="evidence" value="ECO:0007669"/>
    <property type="project" value="TreeGrafter"/>
</dbReference>
<dbReference type="PANTHER" id="PTHR45646:SF11">
    <property type="entry name" value="SERINE_THREONINE-PROTEIN KINASE DOA"/>
    <property type="match status" value="1"/>
</dbReference>
<sequence>MRCFRRISRRAFSTPARPPLTLPKAKLITTPDLIDEERLPHYESSEYYPAKPGDVIGDRFQLLVKLGYGGSSTTWMARNLQDGERESELVGALKIANCNGLAKNEVEIEEHIAKNGSSHRAHSLLRTCEERFEVDGPHGKHICSVYPALRESMVSFRRRFVDEVIPYPLVKVYLMILLEALDCLHKDCSVVHTDLKLENILMSFEEVEVMSDFLNEELEKPAEYRIDSMGRHVFRRNNDFGVLRDSWKGMVPYIVDFGSSLRPHGVTGRGIFPIQASQYRAPEVTLGFPWNRSADIWNLGVLVWDMSHGTELFQQAQDADLEYNAKSHLAEMISLLGMPSPEFIERSHQALVYEWPCEIHFPGGKLAKNALELYDGPFFSEDGKFLHQQLIPDRKIEDSLPLLDEKSRNELLAFLKRMLTWDPEERATARELLDDPFLQF</sequence>
<accession>A0A9W9TF97</accession>
<feature type="domain" description="Protein kinase" evidence="6">
    <location>
        <begin position="60"/>
        <end position="438"/>
    </location>
</feature>
<dbReference type="Gene3D" id="1.10.510.10">
    <property type="entry name" value="Transferase(Phosphotransferase) domain 1"/>
    <property type="match status" value="1"/>
</dbReference>
<keyword evidence="4 7" id="KW-0418">Kinase</keyword>
<dbReference type="Pfam" id="PF00069">
    <property type="entry name" value="Pkinase"/>
    <property type="match status" value="1"/>
</dbReference>
<evidence type="ECO:0000313" key="8">
    <source>
        <dbReference type="Proteomes" id="UP001147733"/>
    </source>
</evidence>
<dbReference type="GO" id="GO:0004674">
    <property type="term" value="F:protein serine/threonine kinase activity"/>
    <property type="evidence" value="ECO:0007669"/>
    <property type="project" value="UniProtKB-KW"/>
</dbReference>
<dbReference type="PROSITE" id="PS00108">
    <property type="entry name" value="PROTEIN_KINASE_ST"/>
    <property type="match status" value="1"/>
</dbReference>
<reference evidence="7" key="1">
    <citation type="submission" date="2022-11" db="EMBL/GenBank/DDBJ databases">
        <authorList>
            <person name="Petersen C."/>
        </authorList>
    </citation>
    <scope>NUCLEOTIDE SEQUENCE</scope>
    <source>
        <strain evidence="7">IBT 23319</strain>
    </source>
</reference>
<protein>
    <submittedName>
        <fullName evidence="7">Protein kinase</fullName>
    </submittedName>
</protein>
<evidence type="ECO:0000256" key="5">
    <source>
        <dbReference type="ARBA" id="ARBA00022840"/>
    </source>
</evidence>
<evidence type="ECO:0000256" key="1">
    <source>
        <dbReference type="ARBA" id="ARBA00022527"/>
    </source>
</evidence>
<keyword evidence="1" id="KW-0723">Serine/threonine-protein kinase</keyword>
<dbReference type="OrthoDB" id="5979581at2759"/>
<dbReference type="InterPro" id="IPR000719">
    <property type="entry name" value="Prot_kinase_dom"/>
</dbReference>
<dbReference type="EMBL" id="JAPQKT010000009">
    <property type="protein sequence ID" value="KAJ5220697.1"/>
    <property type="molecule type" value="Genomic_DNA"/>
</dbReference>
<dbReference type="SMART" id="SM00220">
    <property type="entry name" value="S_TKc"/>
    <property type="match status" value="1"/>
</dbReference>
<keyword evidence="5" id="KW-0067">ATP-binding</keyword>
<dbReference type="Proteomes" id="UP001147733">
    <property type="component" value="Unassembled WGS sequence"/>
</dbReference>
<dbReference type="InterPro" id="IPR051175">
    <property type="entry name" value="CLK_kinases"/>
</dbReference>
<keyword evidence="3" id="KW-0547">Nucleotide-binding</keyword>
<comment type="caution">
    <text evidence="7">The sequence shown here is derived from an EMBL/GenBank/DDBJ whole genome shotgun (WGS) entry which is preliminary data.</text>
</comment>
<reference evidence="7" key="2">
    <citation type="journal article" date="2023" name="IMA Fungus">
        <title>Comparative genomic study of the Penicillium genus elucidates a diverse pangenome and 15 lateral gene transfer events.</title>
        <authorList>
            <person name="Petersen C."/>
            <person name="Sorensen T."/>
            <person name="Nielsen M.R."/>
            <person name="Sondergaard T.E."/>
            <person name="Sorensen J.L."/>
            <person name="Fitzpatrick D.A."/>
            <person name="Frisvad J.C."/>
            <person name="Nielsen K.L."/>
        </authorList>
    </citation>
    <scope>NUCLEOTIDE SEQUENCE</scope>
    <source>
        <strain evidence="7">IBT 23319</strain>
    </source>
</reference>
<dbReference type="RefSeq" id="XP_056495620.1">
    <property type="nucleotide sequence ID" value="XM_056648489.1"/>
</dbReference>
<evidence type="ECO:0000256" key="4">
    <source>
        <dbReference type="ARBA" id="ARBA00022777"/>
    </source>
</evidence>
<dbReference type="Gene3D" id="3.30.200.20">
    <property type="entry name" value="Phosphorylase Kinase, domain 1"/>
    <property type="match status" value="1"/>
</dbReference>
<dbReference type="InterPro" id="IPR011009">
    <property type="entry name" value="Kinase-like_dom_sf"/>
</dbReference>
<dbReference type="GeneID" id="81387656"/>
<dbReference type="GO" id="GO:0005524">
    <property type="term" value="F:ATP binding"/>
    <property type="evidence" value="ECO:0007669"/>
    <property type="project" value="UniProtKB-KW"/>
</dbReference>
<proteinExistence type="predicted"/>
<evidence type="ECO:0000313" key="7">
    <source>
        <dbReference type="EMBL" id="KAJ5220697.1"/>
    </source>
</evidence>
<dbReference type="AlphaFoldDB" id="A0A9W9TF97"/>
<dbReference type="GO" id="GO:0043484">
    <property type="term" value="P:regulation of RNA splicing"/>
    <property type="evidence" value="ECO:0007669"/>
    <property type="project" value="TreeGrafter"/>
</dbReference>
<organism evidence="7 8">
    <name type="scientific">Penicillium citrinum</name>
    <dbReference type="NCBI Taxonomy" id="5077"/>
    <lineage>
        <taxon>Eukaryota</taxon>
        <taxon>Fungi</taxon>
        <taxon>Dikarya</taxon>
        <taxon>Ascomycota</taxon>
        <taxon>Pezizomycotina</taxon>
        <taxon>Eurotiomycetes</taxon>
        <taxon>Eurotiomycetidae</taxon>
        <taxon>Eurotiales</taxon>
        <taxon>Aspergillaceae</taxon>
        <taxon>Penicillium</taxon>
    </lineage>
</organism>
<evidence type="ECO:0000256" key="2">
    <source>
        <dbReference type="ARBA" id="ARBA00022679"/>
    </source>
</evidence>
<dbReference type="PANTHER" id="PTHR45646">
    <property type="entry name" value="SERINE/THREONINE-PROTEIN KINASE DOA-RELATED"/>
    <property type="match status" value="1"/>
</dbReference>
<evidence type="ECO:0000256" key="3">
    <source>
        <dbReference type="ARBA" id="ARBA00022741"/>
    </source>
</evidence>
<dbReference type="SUPFAM" id="SSF56112">
    <property type="entry name" value="Protein kinase-like (PK-like)"/>
    <property type="match status" value="1"/>
</dbReference>
<evidence type="ECO:0000259" key="6">
    <source>
        <dbReference type="PROSITE" id="PS50011"/>
    </source>
</evidence>
<dbReference type="PROSITE" id="PS50011">
    <property type="entry name" value="PROTEIN_KINASE_DOM"/>
    <property type="match status" value="1"/>
</dbReference>
<gene>
    <name evidence="7" type="ORF">N7469_009584</name>
</gene>
<dbReference type="InterPro" id="IPR008271">
    <property type="entry name" value="Ser/Thr_kinase_AS"/>
</dbReference>
<keyword evidence="2" id="KW-0808">Transferase</keyword>
<name>A0A9W9TF97_PENCI</name>
<keyword evidence="8" id="KW-1185">Reference proteome</keyword>